<name>A0A918EWU2_9ACTN</name>
<gene>
    <name evidence="3" type="ORF">GCM10010145_56750</name>
</gene>
<feature type="region of interest" description="Disordered" evidence="1">
    <location>
        <begin position="1"/>
        <end position="24"/>
    </location>
</feature>
<reference evidence="3" key="1">
    <citation type="journal article" date="2014" name="Int. J. Syst. Evol. Microbiol.">
        <title>Complete genome sequence of Corynebacterium casei LMG S-19264T (=DSM 44701T), isolated from a smear-ripened cheese.</title>
        <authorList>
            <consortium name="US DOE Joint Genome Institute (JGI-PGF)"/>
            <person name="Walter F."/>
            <person name="Albersmeier A."/>
            <person name="Kalinowski J."/>
            <person name="Ruckert C."/>
        </authorList>
    </citation>
    <scope>NUCLEOTIDE SEQUENCE</scope>
    <source>
        <strain evidence="3">JCM 3131</strain>
    </source>
</reference>
<proteinExistence type="predicted"/>
<dbReference type="AlphaFoldDB" id="A0A918EWU2"/>
<keyword evidence="2" id="KW-0812">Transmembrane</keyword>
<feature type="compositionally biased region" description="Low complexity" evidence="1">
    <location>
        <begin position="1"/>
        <end position="10"/>
    </location>
</feature>
<evidence type="ECO:0000256" key="2">
    <source>
        <dbReference type="SAM" id="Phobius"/>
    </source>
</evidence>
<dbReference type="EMBL" id="BMQK01000017">
    <property type="protein sequence ID" value="GGQ79755.1"/>
    <property type="molecule type" value="Genomic_DNA"/>
</dbReference>
<comment type="caution">
    <text evidence="3">The sequence shown here is derived from an EMBL/GenBank/DDBJ whole genome shotgun (WGS) entry which is preliminary data.</text>
</comment>
<keyword evidence="2" id="KW-0472">Membrane</keyword>
<evidence type="ECO:0000313" key="3">
    <source>
        <dbReference type="EMBL" id="GGQ79755.1"/>
    </source>
</evidence>
<evidence type="ECO:0000313" key="4">
    <source>
        <dbReference type="Proteomes" id="UP000620156"/>
    </source>
</evidence>
<keyword evidence="2" id="KW-1133">Transmembrane helix</keyword>
<dbReference type="Proteomes" id="UP000620156">
    <property type="component" value="Unassembled WGS sequence"/>
</dbReference>
<feature type="transmembrane region" description="Helical" evidence="2">
    <location>
        <begin position="75"/>
        <end position="97"/>
    </location>
</feature>
<dbReference type="InterPro" id="IPR022062">
    <property type="entry name" value="DUF3618"/>
</dbReference>
<organism evidence="3 4">
    <name type="scientific">Streptomyces ruber</name>
    <dbReference type="NCBI Taxonomy" id="83378"/>
    <lineage>
        <taxon>Bacteria</taxon>
        <taxon>Bacillati</taxon>
        <taxon>Actinomycetota</taxon>
        <taxon>Actinomycetes</taxon>
        <taxon>Kitasatosporales</taxon>
        <taxon>Streptomycetaceae</taxon>
        <taxon>Streptomyces</taxon>
    </lineage>
</organism>
<accession>A0A918EWU2</accession>
<evidence type="ECO:0008006" key="5">
    <source>
        <dbReference type="Google" id="ProtNLM"/>
    </source>
</evidence>
<sequence length="100" mass="10382">MTSTSSTPPSAARQGHEGAKGPDELRQQIAETRARLGDTVEELAAKADVKARAQAQMADLKGAASHAARSVRERVPVAAVAGGVGVAVVVAVGVYLWRRH</sequence>
<reference evidence="3" key="2">
    <citation type="submission" date="2020-09" db="EMBL/GenBank/DDBJ databases">
        <authorList>
            <person name="Sun Q."/>
            <person name="Ohkuma M."/>
        </authorList>
    </citation>
    <scope>NUCLEOTIDE SEQUENCE</scope>
    <source>
        <strain evidence="3">JCM 3131</strain>
    </source>
</reference>
<keyword evidence="4" id="KW-1185">Reference proteome</keyword>
<evidence type="ECO:0000256" key="1">
    <source>
        <dbReference type="SAM" id="MobiDB-lite"/>
    </source>
</evidence>
<dbReference type="Pfam" id="PF12277">
    <property type="entry name" value="DUF3618"/>
    <property type="match status" value="1"/>
</dbReference>
<dbReference type="RefSeq" id="WP_189219738.1">
    <property type="nucleotide sequence ID" value="NZ_BMQK01000017.1"/>
</dbReference>
<feature type="compositionally biased region" description="Basic and acidic residues" evidence="1">
    <location>
        <begin position="14"/>
        <end position="24"/>
    </location>
</feature>
<protein>
    <recommendedName>
        <fullName evidence="5">DUF3618 domain-containing protein</fullName>
    </recommendedName>
</protein>